<comment type="caution">
    <text evidence="1">The sequence shown here is derived from an EMBL/GenBank/DDBJ whole genome shotgun (WGS) entry which is preliminary data.</text>
</comment>
<evidence type="ECO:0000313" key="2">
    <source>
        <dbReference type="Proteomes" id="UP001189429"/>
    </source>
</evidence>
<reference evidence="1" key="1">
    <citation type="submission" date="2023-10" db="EMBL/GenBank/DDBJ databases">
        <authorList>
            <person name="Chen Y."/>
            <person name="Shah S."/>
            <person name="Dougan E. K."/>
            <person name="Thang M."/>
            <person name="Chan C."/>
        </authorList>
    </citation>
    <scope>NUCLEOTIDE SEQUENCE [LARGE SCALE GENOMIC DNA]</scope>
</reference>
<accession>A0ABN9SQZ4</accession>
<protein>
    <submittedName>
        <fullName evidence="1">Uncharacterized protein</fullName>
    </submittedName>
</protein>
<sequence>MPAPLCRLLGGGRLPTGRGPTGAPAGRPALLLGAAALASAAAAALSLAVRRRRAQGQGPQGGGGPGTAVGGEGVSRSVVCGDALEWLRAQAELPGSVVTSLPDVTELSYLKMSVEEYRVWFVAAAREILRRAPPLGVVVFYQTDFRLGGVWVDKSFLCSLAAQEEGASLLFHKGGGETSARARTLGGPRGFLQGNEP</sequence>
<dbReference type="Proteomes" id="UP001189429">
    <property type="component" value="Unassembled WGS sequence"/>
</dbReference>
<name>A0ABN9SQZ4_9DINO</name>
<organism evidence="1 2">
    <name type="scientific">Prorocentrum cordatum</name>
    <dbReference type="NCBI Taxonomy" id="2364126"/>
    <lineage>
        <taxon>Eukaryota</taxon>
        <taxon>Sar</taxon>
        <taxon>Alveolata</taxon>
        <taxon>Dinophyceae</taxon>
        <taxon>Prorocentrales</taxon>
        <taxon>Prorocentraceae</taxon>
        <taxon>Prorocentrum</taxon>
    </lineage>
</organism>
<keyword evidence="2" id="KW-1185">Reference proteome</keyword>
<gene>
    <name evidence="1" type="ORF">PCOR1329_LOCUS31692</name>
</gene>
<dbReference type="EMBL" id="CAUYUJ010012559">
    <property type="protein sequence ID" value="CAK0834213.1"/>
    <property type="molecule type" value="Genomic_DNA"/>
</dbReference>
<evidence type="ECO:0000313" key="1">
    <source>
        <dbReference type="EMBL" id="CAK0834213.1"/>
    </source>
</evidence>
<proteinExistence type="predicted"/>